<reference evidence="2 3" key="1">
    <citation type="journal article" date="2016" name="Mol. Biol. Evol.">
        <title>Comparative Genomics of Early-Diverging Mushroom-Forming Fungi Provides Insights into the Origins of Lignocellulose Decay Capabilities.</title>
        <authorList>
            <person name="Nagy L.G."/>
            <person name="Riley R."/>
            <person name="Tritt A."/>
            <person name="Adam C."/>
            <person name="Daum C."/>
            <person name="Floudas D."/>
            <person name="Sun H."/>
            <person name="Yadav J.S."/>
            <person name="Pangilinan J."/>
            <person name="Larsson K.H."/>
            <person name="Matsuura K."/>
            <person name="Barry K."/>
            <person name="Labutti K."/>
            <person name="Kuo R."/>
            <person name="Ohm R.A."/>
            <person name="Bhattacharya S.S."/>
            <person name="Shirouzu T."/>
            <person name="Yoshinaga Y."/>
            <person name="Martin F.M."/>
            <person name="Grigoriev I.V."/>
            <person name="Hibbett D.S."/>
        </authorList>
    </citation>
    <scope>NUCLEOTIDE SEQUENCE [LARGE SCALE GENOMIC DNA]</scope>
    <source>
        <strain evidence="2 3">CBS 109695</strain>
    </source>
</reference>
<organism evidence="2 3">
    <name type="scientific">Athelia psychrophila</name>
    <dbReference type="NCBI Taxonomy" id="1759441"/>
    <lineage>
        <taxon>Eukaryota</taxon>
        <taxon>Fungi</taxon>
        <taxon>Dikarya</taxon>
        <taxon>Basidiomycota</taxon>
        <taxon>Agaricomycotina</taxon>
        <taxon>Agaricomycetes</taxon>
        <taxon>Agaricomycetidae</taxon>
        <taxon>Atheliales</taxon>
        <taxon>Atheliaceae</taxon>
        <taxon>Athelia</taxon>
    </lineage>
</organism>
<sequence length="139" mass="14806">MTRTARATFPRAMNKDRSISNSGHRDDKHMRKDGGGPHGWGRLSDEKELEEAAMQDEVDASDSEGATAEPRRRASSVASNMSASSAETEFVQARKFRKNALKAVGELDLTAIARTSAAAMSPISPTSATAGGLARSVSR</sequence>
<feature type="compositionally biased region" description="Basic and acidic residues" evidence="1">
    <location>
        <begin position="13"/>
        <end position="35"/>
    </location>
</feature>
<evidence type="ECO:0000313" key="3">
    <source>
        <dbReference type="Proteomes" id="UP000076532"/>
    </source>
</evidence>
<feature type="compositionally biased region" description="Low complexity" evidence="1">
    <location>
        <begin position="75"/>
        <end position="86"/>
    </location>
</feature>
<gene>
    <name evidence="2" type="ORF">FIBSPDRAFT_865022</name>
</gene>
<evidence type="ECO:0008006" key="4">
    <source>
        <dbReference type="Google" id="ProtNLM"/>
    </source>
</evidence>
<dbReference type="OrthoDB" id="2562681at2759"/>
<keyword evidence="3" id="KW-1185">Reference proteome</keyword>
<dbReference type="AlphaFoldDB" id="A0A166G0S1"/>
<protein>
    <recommendedName>
        <fullName evidence="4">Hyaluronan/mRNA-binding protein domain-containing protein</fullName>
    </recommendedName>
</protein>
<name>A0A166G0S1_9AGAM</name>
<dbReference type="Proteomes" id="UP000076532">
    <property type="component" value="Unassembled WGS sequence"/>
</dbReference>
<dbReference type="EMBL" id="KV417583">
    <property type="protein sequence ID" value="KZP17356.1"/>
    <property type="molecule type" value="Genomic_DNA"/>
</dbReference>
<feature type="region of interest" description="Disordered" evidence="1">
    <location>
        <begin position="1"/>
        <end position="88"/>
    </location>
</feature>
<feature type="compositionally biased region" description="Acidic residues" evidence="1">
    <location>
        <begin position="47"/>
        <end position="62"/>
    </location>
</feature>
<evidence type="ECO:0000256" key="1">
    <source>
        <dbReference type="SAM" id="MobiDB-lite"/>
    </source>
</evidence>
<feature type="region of interest" description="Disordered" evidence="1">
    <location>
        <begin position="116"/>
        <end position="139"/>
    </location>
</feature>
<proteinExistence type="predicted"/>
<accession>A0A166G0S1</accession>
<dbReference type="STRING" id="436010.A0A166G0S1"/>
<evidence type="ECO:0000313" key="2">
    <source>
        <dbReference type="EMBL" id="KZP17356.1"/>
    </source>
</evidence>